<dbReference type="PRINTS" id="PR00792">
    <property type="entry name" value="PEPSIN"/>
</dbReference>
<comment type="similarity">
    <text evidence="1">Belongs to the peptidase A1 family.</text>
</comment>
<dbReference type="InterPro" id="IPR034164">
    <property type="entry name" value="Pepsin-like_dom"/>
</dbReference>
<organism evidence="4 5">
    <name type="scientific">Oculimacula yallundae</name>
    <dbReference type="NCBI Taxonomy" id="86028"/>
    <lineage>
        <taxon>Eukaryota</taxon>
        <taxon>Fungi</taxon>
        <taxon>Dikarya</taxon>
        <taxon>Ascomycota</taxon>
        <taxon>Pezizomycotina</taxon>
        <taxon>Leotiomycetes</taxon>
        <taxon>Helotiales</taxon>
        <taxon>Ploettnerulaceae</taxon>
        <taxon>Oculimacula</taxon>
    </lineage>
</organism>
<dbReference type="InterPro" id="IPR033121">
    <property type="entry name" value="PEPTIDASE_A1"/>
</dbReference>
<keyword evidence="2" id="KW-0812">Transmembrane</keyword>
<evidence type="ECO:0000313" key="4">
    <source>
        <dbReference type="EMBL" id="KAL2074840.1"/>
    </source>
</evidence>
<accession>A0ABR4CY81</accession>
<dbReference type="SUPFAM" id="SSF50630">
    <property type="entry name" value="Acid proteases"/>
    <property type="match status" value="1"/>
</dbReference>
<dbReference type="PANTHER" id="PTHR47966">
    <property type="entry name" value="BETA-SITE APP-CLEAVING ENZYME, ISOFORM A-RELATED"/>
    <property type="match status" value="1"/>
</dbReference>
<feature type="domain" description="Peptidase A1" evidence="3">
    <location>
        <begin position="28"/>
        <end position="375"/>
    </location>
</feature>
<dbReference type="CDD" id="cd05471">
    <property type="entry name" value="pepsin_like"/>
    <property type="match status" value="1"/>
</dbReference>
<dbReference type="Pfam" id="PF00026">
    <property type="entry name" value="Asp"/>
    <property type="match status" value="1"/>
</dbReference>
<feature type="transmembrane region" description="Helical" evidence="2">
    <location>
        <begin position="413"/>
        <end position="436"/>
    </location>
</feature>
<keyword evidence="2" id="KW-1133">Transmembrane helix</keyword>
<dbReference type="InterPro" id="IPR021109">
    <property type="entry name" value="Peptidase_aspartic_dom_sf"/>
</dbReference>
<evidence type="ECO:0000259" key="3">
    <source>
        <dbReference type="PROSITE" id="PS51767"/>
    </source>
</evidence>
<dbReference type="InterPro" id="IPR001461">
    <property type="entry name" value="Aspartic_peptidase_A1"/>
</dbReference>
<dbReference type="PROSITE" id="PS51767">
    <property type="entry name" value="PEPTIDASE_A1"/>
    <property type="match status" value="1"/>
</dbReference>
<name>A0ABR4CY81_9HELO</name>
<comment type="caution">
    <text evidence="4">The sequence shown here is derived from an EMBL/GenBank/DDBJ whole genome shotgun (WGS) entry which is preliminary data.</text>
</comment>
<dbReference type="PANTHER" id="PTHR47966:SF51">
    <property type="entry name" value="BETA-SITE APP-CLEAVING ENZYME, ISOFORM A-RELATED"/>
    <property type="match status" value="1"/>
</dbReference>
<dbReference type="Gene3D" id="2.40.70.10">
    <property type="entry name" value="Acid Proteases"/>
    <property type="match status" value="2"/>
</dbReference>
<evidence type="ECO:0000256" key="1">
    <source>
        <dbReference type="ARBA" id="ARBA00007447"/>
    </source>
</evidence>
<keyword evidence="2" id="KW-0472">Membrane</keyword>
<proteinExistence type="inferred from homology"/>
<dbReference type="EMBL" id="JAZHXI010000002">
    <property type="protein sequence ID" value="KAL2074840.1"/>
    <property type="molecule type" value="Genomic_DNA"/>
</dbReference>
<keyword evidence="5" id="KW-1185">Reference proteome</keyword>
<evidence type="ECO:0000313" key="5">
    <source>
        <dbReference type="Proteomes" id="UP001595075"/>
    </source>
</evidence>
<sequence length="598" mass="65481">MVSDCSIHLTVDLFTYTRRENDGAGEWSSFAVSVGTPSQTSRVLVSTAGYETWVVLNDGCPTKYGSSCANERGGIFNTNNSSSWTNIELYTLSGETNLGYSGNGQFGYDTVIWGYLHSAGPELSKQIVAGFATPDYWLGQIGLDPKPSNFTTLNEPQPSYLWTLRNQSKIPSTSWGYTAGAAYRYDKVQGSLTLGGYDTSRFSTNNLTFPFYNDNSRRFLVSLRSVSYKPTGVSTITTSTTLSSDAISIYIDSTIPYIYLPLAACAKFESEFGLTWDAINEIYTLNETAHNTLKSSKPDLTFTIANNNGQTLDFIIPYGAFDLTASFPVLANGSTPMMYFPLKRAANDTQFTLGRVFLQEAYLTADYDRSEFVVAPCVWPSTFQQNLVAIYPPDSNQTISAIPGPEDSKSTPIGAIIGGVLGGLILLAAALAYWYFVVRRKRRQSEVASAPGPVDVNDSNGLSAYEKMNHLRLSEVAGSTILDHDGELDDEQGLKNNQRISEIAGRPLLGQEMDGQGILVSFSGFVYTCLTHNRVIVYYQTQYQGVGQTFPASGFYDCMIFTARSIRLGLGVSISFSDKNTDCDGLAYKTPRESLAGR</sequence>
<evidence type="ECO:0000256" key="2">
    <source>
        <dbReference type="SAM" id="Phobius"/>
    </source>
</evidence>
<reference evidence="4 5" key="1">
    <citation type="journal article" date="2024" name="Commun. Biol.">
        <title>Comparative genomic analysis of thermophilic fungi reveals convergent evolutionary adaptations and gene losses.</title>
        <authorList>
            <person name="Steindorff A.S."/>
            <person name="Aguilar-Pontes M.V."/>
            <person name="Robinson A.J."/>
            <person name="Andreopoulos B."/>
            <person name="LaButti K."/>
            <person name="Kuo A."/>
            <person name="Mondo S."/>
            <person name="Riley R."/>
            <person name="Otillar R."/>
            <person name="Haridas S."/>
            <person name="Lipzen A."/>
            <person name="Grimwood J."/>
            <person name="Schmutz J."/>
            <person name="Clum A."/>
            <person name="Reid I.D."/>
            <person name="Moisan M.C."/>
            <person name="Butler G."/>
            <person name="Nguyen T.T.M."/>
            <person name="Dewar K."/>
            <person name="Conant G."/>
            <person name="Drula E."/>
            <person name="Henrissat B."/>
            <person name="Hansel C."/>
            <person name="Singer S."/>
            <person name="Hutchinson M.I."/>
            <person name="de Vries R.P."/>
            <person name="Natvig D.O."/>
            <person name="Powell A.J."/>
            <person name="Tsang A."/>
            <person name="Grigoriev I.V."/>
        </authorList>
    </citation>
    <scope>NUCLEOTIDE SEQUENCE [LARGE SCALE GENOMIC DNA]</scope>
    <source>
        <strain evidence="4 5">CBS 494.80</strain>
    </source>
</reference>
<gene>
    <name evidence="4" type="ORF">VTL71DRAFT_8619</name>
</gene>
<protein>
    <recommendedName>
        <fullName evidence="3">Peptidase A1 domain-containing protein</fullName>
    </recommendedName>
</protein>
<dbReference type="Proteomes" id="UP001595075">
    <property type="component" value="Unassembled WGS sequence"/>
</dbReference>